<keyword evidence="1" id="KW-0732">Signal</keyword>
<dbReference type="AlphaFoldDB" id="K2IZW3"/>
<feature type="signal peptide" evidence="1">
    <location>
        <begin position="1"/>
        <end position="16"/>
    </location>
</feature>
<protein>
    <recommendedName>
        <fullName evidence="2">Lysozyme inhibitor LprI-like N-terminal domain-containing protein</fullName>
    </recommendedName>
</protein>
<evidence type="ECO:0000313" key="3">
    <source>
        <dbReference type="EMBL" id="EKE68097.1"/>
    </source>
</evidence>
<evidence type="ECO:0000259" key="2">
    <source>
        <dbReference type="Pfam" id="PF07007"/>
    </source>
</evidence>
<proteinExistence type="predicted"/>
<dbReference type="InterPro" id="IPR009739">
    <property type="entry name" value="LprI-like_N"/>
</dbReference>
<dbReference type="eggNOG" id="COG3755">
    <property type="taxonomic scope" value="Bacteria"/>
</dbReference>
<evidence type="ECO:0000313" key="4">
    <source>
        <dbReference type="Proteomes" id="UP000006755"/>
    </source>
</evidence>
<dbReference type="EMBL" id="AMRI01000033">
    <property type="protein sequence ID" value="EKE68097.1"/>
    <property type="molecule type" value="Genomic_DNA"/>
</dbReference>
<dbReference type="RefSeq" id="WP_008486443.1">
    <property type="nucleotide sequence ID" value="NZ_AMRI01000033.1"/>
</dbReference>
<evidence type="ECO:0000256" key="1">
    <source>
        <dbReference type="SAM" id="SignalP"/>
    </source>
</evidence>
<feature type="domain" description="Lysozyme inhibitor LprI-like N-terminal" evidence="2">
    <location>
        <begin position="39"/>
        <end position="109"/>
    </location>
</feature>
<reference evidence="3 4" key="1">
    <citation type="journal article" date="2012" name="J. Bacteriol.">
        <title>Genome Sequence of Gallaecimonas xiamenensis Type Strain 3-C-1.</title>
        <authorList>
            <person name="Lai Q."/>
            <person name="Wang L."/>
            <person name="Wang W."/>
            <person name="Shao Z."/>
        </authorList>
    </citation>
    <scope>NUCLEOTIDE SEQUENCE [LARGE SCALE GENOMIC DNA]</scope>
    <source>
        <strain evidence="3 4">3-C-1</strain>
    </source>
</reference>
<organism evidence="3 4">
    <name type="scientific">Gallaecimonas xiamenensis 3-C-1</name>
    <dbReference type="NCBI Taxonomy" id="745411"/>
    <lineage>
        <taxon>Bacteria</taxon>
        <taxon>Pseudomonadati</taxon>
        <taxon>Pseudomonadota</taxon>
        <taxon>Gammaproteobacteria</taxon>
        <taxon>Enterobacterales</taxon>
        <taxon>Gallaecimonadaceae</taxon>
        <taxon>Gallaecimonas</taxon>
    </lineage>
</organism>
<dbReference type="Pfam" id="PF07007">
    <property type="entry name" value="LprI"/>
    <property type="match status" value="1"/>
</dbReference>
<name>K2IZW3_9GAMM</name>
<gene>
    <name evidence="3" type="ORF">B3C1_17412</name>
</gene>
<dbReference type="OrthoDB" id="7340239at2"/>
<dbReference type="Proteomes" id="UP000006755">
    <property type="component" value="Unassembled WGS sequence"/>
</dbReference>
<sequence length="123" mass="13687">MKYLSLLALMATAGFAQDFQAQYDQCVKDNGPINNGVVDYCAGTVADSADKAIKAKVKAIAKTIAADNSEEAAEDFTRFEDNWRQYRDQLCNYKGYYVGSPMYAYCPMEENIAHLAVLEELGF</sequence>
<dbReference type="Gene3D" id="1.20.1270.180">
    <property type="match status" value="1"/>
</dbReference>
<accession>K2IZW3</accession>
<comment type="caution">
    <text evidence="3">The sequence shown here is derived from an EMBL/GenBank/DDBJ whole genome shotgun (WGS) entry which is preliminary data.</text>
</comment>
<feature type="chain" id="PRO_5003858978" description="Lysozyme inhibitor LprI-like N-terminal domain-containing protein" evidence="1">
    <location>
        <begin position="17"/>
        <end position="123"/>
    </location>
</feature>
<keyword evidence="4" id="KW-1185">Reference proteome</keyword>